<protein>
    <recommendedName>
        <fullName evidence="1">F-box domain-containing protein</fullName>
    </recommendedName>
</protein>
<accession>A0A1R2BI27</accession>
<keyword evidence="3" id="KW-1185">Reference proteome</keyword>
<evidence type="ECO:0000313" key="3">
    <source>
        <dbReference type="Proteomes" id="UP000187209"/>
    </source>
</evidence>
<evidence type="ECO:0000259" key="1">
    <source>
        <dbReference type="Pfam" id="PF00646"/>
    </source>
</evidence>
<dbReference type="Proteomes" id="UP000187209">
    <property type="component" value="Unassembled WGS sequence"/>
</dbReference>
<dbReference type="AlphaFoldDB" id="A0A1R2BI27"/>
<sequence>MLSPNLYITIFSYLELWEILERLSLVSKKFNNLCKNALEQVRSAKLQKHHLLQASKCLPKLSFLTLFLPHFENNNEPLIGIENFQELKVLRLSYKRTLFFDIINIIGNDTYSRLEKIILSPTELYGCVKFLGTVPTSIRKTIAMQKKKCEENSDQEYLEKIEDIDKSYEAKLEFFLTFGYFIEIFRKKEKYLSYLHLTDNIHFIDLSEFDSDDVKKYSKIFSEIKNAKKLELPSFNINFLEKMIKNDKSFQIKQMMISIECTDEGKSDLYSEVFLRYISTKTQLVELDINMYDSYISNFNWHDINNYTITLIMYCINQPSIKWFNGLPIKHLIKDTKGILEIRIIKNDSINKLTYNLYRYFYDKLLLIDNFRVKFSNDYTKNYSKKALKDAIMSRELEIIPIFSYLERVKNVVDNFELFSIFANVLTENFSDYSTYKENTICYEEIVSFRQRFKEKLVL</sequence>
<comment type="caution">
    <text evidence="2">The sequence shown here is derived from an EMBL/GenBank/DDBJ whole genome shotgun (WGS) entry which is preliminary data.</text>
</comment>
<dbReference type="Pfam" id="PF00646">
    <property type="entry name" value="F-box"/>
    <property type="match status" value="1"/>
</dbReference>
<feature type="domain" description="F-box" evidence="1">
    <location>
        <begin position="2"/>
        <end position="36"/>
    </location>
</feature>
<dbReference type="InterPro" id="IPR001810">
    <property type="entry name" value="F-box_dom"/>
</dbReference>
<dbReference type="InterPro" id="IPR036047">
    <property type="entry name" value="F-box-like_dom_sf"/>
</dbReference>
<gene>
    <name evidence="2" type="ORF">SteCoe_24178</name>
</gene>
<name>A0A1R2BI27_9CILI</name>
<dbReference type="SUPFAM" id="SSF81383">
    <property type="entry name" value="F-box domain"/>
    <property type="match status" value="1"/>
</dbReference>
<proteinExistence type="predicted"/>
<evidence type="ECO:0000313" key="2">
    <source>
        <dbReference type="EMBL" id="OMJ76437.1"/>
    </source>
</evidence>
<reference evidence="2 3" key="1">
    <citation type="submission" date="2016-11" db="EMBL/GenBank/DDBJ databases">
        <title>The macronuclear genome of Stentor coeruleus: a giant cell with tiny introns.</title>
        <authorList>
            <person name="Slabodnick M."/>
            <person name="Ruby J.G."/>
            <person name="Reiff S.B."/>
            <person name="Swart E.C."/>
            <person name="Gosai S."/>
            <person name="Prabakaran S."/>
            <person name="Witkowska E."/>
            <person name="Larue G.E."/>
            <person name="Fisher S."/>
            <person name="Freeman R.M."/>
            <person name="Gunawardena J."/>
            <person name="Chu W."/>
            <person name="Stover N.A."/>
            <person name="Gregory B.D."/>
            <person name="Nowacki M."/>
            <person name="Derisi J."/>
            <person name="Roy S.W."/>
            <person name="Marshall W.F."/>
            <person name="Sood P."/>
        </authorList>
    </citation>
    <scope>NUCLEOTIDE SEQUENCE [LARGE SCALE GENOMIC DNA]</scope>
    <source>
        <strain evidence="2">WM001</strain>
    </source>
</reference>
<organism evidence="2 3">
    <name type="scientific">Stentor coeruleus</name>
    <dbReference type="NCBI Taxonomy" id="5963"/>
    <lineage>
        <taxon>Eukaryota</taxon>
        <taxon>Sar</taxon>
        <taxon>Alveolata</taxon>
        <taxon>Ciliophora</taxon>
        <taxon>Postciliodesmatophora</taxon>
        <taxon>Heterotrichea</taxon>
        <taxon>Heterotrichida</taxon>
        <taxon>Stentoridae</taxon>
        <taxon>Stentor</taxon>
    </lineage>
</organism>
<dbReference type="EMBL" id="MPUH01000631">
    <property type="protein sequence ID" value="OMJ76437.1"/>
    <property type="molecule type" value="Genomic_DNA"/>
</dbReference>